<dbReference type="CDD" id="cd00157">
    <property type="entry name" value="Rho"/>
    <property type="match status" value="1"/>
</dbReference>
<proteinExistence type="predicted"/>
<dbReference type="Pfam" id="PF00071">
    <property type="entry name" value="Ras"/>
    <property type="match status" value="1"/>
</dbReference>
<dbReference type="PRINTS" id="PR00449">
    <property type="entry name" value="RASTRNSFRMNG"/>
</dbReference>
<dbReference type="PROSITE" id="PS51421">
    <property type="entry name" value="RAS"/>
    <property type="match status" value="1"/>
</dbReference>
<keyword evidence="4" id="KW-1185">Reference proteome</keyword>
<evidence type="ECO:0000256" key="1">
    <source>
        <dbReference type="ARBA" id="ARBA00022741"/>
    </source>
</evidence>
<keyword evidence="2" id="KW-0342">GTP-binding</keyword>
<evidence type="ECO:0000313" key="3">
    <source>
        <dbReference type="EMBL" id="CAL1547824.1"/>
    </source>
</evidence>
<dbReference type="PROSITE" id="PS51419">
    <property type="entry name" value="RAB"/>
    <property type="match status" value="1"/>
</dbReference>
<dbReference type="AlphaFoldDB" id="A0AAV2IRA4"/>
<dbReference type="InterPro" id="IPR001806">
    <property type="entry name" value="Small_GTPase"/>
</dbReference>
<dbReference type="EMBL" id="CAXITT010001077">
    <property type="protein sequence ID" value="CAL1547824.1"/>
    <property type="molecule type" value="Genomic_DNA"/>
</dbReference>
<evidence type="ECO:0000256" key="2">
    <source>
        <dbReference type="ARBA" id="ARBA00023134"/>
    </source>
</evidence>
<dbReference type="GO" id="GO:0003924">
    <property type="term" value="F:GTPase activity"/>
    <property type="evidence" value="ECO:0007669"/>
    <property type="project" value="InterPro"/>
</dbReference>
<dbReference type="Gene3D" id="3.40.50.300">
    <property type="entry name" value="P-loop containing nucleotide triphosphate hydrolases"/>
    <property type="match status" value="1"/>
</dbReference>
<protein>
    <submittedName>
        <fullName evidence="3">Uncharacterized protein</fullName>
    </submittedName>
</protein>
<comment type="caution">
    <text evidence="3">The sequence shown here is derived from an EMBL/GenBank/DDBJ whole genome shotgun (WGS) entry which is preliminary data.</text>
</comment>
<name>A0AAV2IRA4_LYMST</name>
<dbReference type="SMART" id="SM00174">
    <property type="entry name" value="RHO"/>
    <property type="match status" value="1"/>
</dbReference>
<keyword evidence="1" id="KW-0547">Nucleotide-binding</keyword>
<dbReference type="GO" id="GO:0007264">
    <property type="term" value="P:small GTPase-mediated signal transduction"/>
    <property type="evidence" value="ECO:0007669"/>
    <property type="project" value="InterPro"/>
</dbReference>
<dbReference type="InterPro" id="IPR003578">
    <property type="entry name" value="Small_GTPase_Rho"/>
</dbReference>
<dbReference type="PANTHER" id="PTHR24072">
    <property type="entry name" value="RHO FAMILY GTPASE"/>
    <property type="match status" value="1"/>
</dbReference>
<dbReference type="PROSITE" id="PS51420">
    <property type="entry name" value="RHO"/>
    <property type="match status" value="1"/>
</dbReference>
<evidence type="ECO:0000313" key="4">
    <source>
        <dbReference type="Proteomes" id="UP001497497"/>
    </source>
</evidence>
<dbReference type="GO" id="GO:0005525">
    <property type="term" value="F:GTP binding"/>
    <property type="evidence" value="ECO:0007669"/>
    <property type="project" value="UniProtKB-KW"/>
</dbReference>
<dbReference type="SUPFAM" id="SSF52540">
    <property type="entry name" value="P-loop containing nucleoside triphosphate hydrolases"/>
    <property type="match status" value="1"/>
</dbReference>
<dbReference type="SMART" id="SM00173">
    <property type="entry name" value="RAS"/>
    <property type="match status" value="1"/>
</dbReference>
<dbReference type="SMART" id="SM00175">
    <property type="entry name" value="RAB"/>
    <property type="match status" value="1"/>
</dbReference>
<dbReference type="InterPro" id="IPR005225">
    <property type="entry name" value="Small_GTP-bd"/>
</dbReference>
<organism evidence="3 4">
    <name type="scientific">Lymnaea stagnalis</name>
    <name type="common">Great pond snail</name>
    <name type="synonym">Helix stagnalis</name>
    <dbReference type="NCBI Taxonomy" id="6523"/>
    <lineage>
        <taxon>Eukaryota</taxon>
        <taxon>Metazoa</taxon>
        <taxon>Spiralia</taxon>
        <taxon>Lophotrochozoa</taxon>
        <taxon>Mollusca</taxon>
        <taxon>Gastropoda</taxon>
        <taxon>Heterobranchia</taxon>
        <taxon>Euthyneura</taxon>
        <taxon>Panpulmonata</taxon>
        <taxon>Hygrophila</taxon>
        <taxon>Lymnaeoidea</taxon>
        <taxon>Lymnaeidae</taxon>
        <taxon>Lymnaea</taxon>
    </lineage>
</organism>
<dbReference type="InterPro" id="IPR027417">
    <property type="entry name" value="P-loop_NTPase"/>
</dbReference>
<reference evidence="3 4" key="1">
    <citation type="submission" date="2024-04" db="EMBL/GenBank/DDBJ databases">
        <authorList>
            <consortium name="Genoscope - CEA"/>
            <person name="William W."/>
        </authorList>
    </citation>
    <scope>NUCLEOTIDE SEQUENCE [LARGE SCALE GENOMIC DNA]</scope>
</reference>
<dbReference type="Proteomes" id="UP001497497">
    <property type="component" value="Unassembled WGS sequence"/>
</dbReference>
<accession>A0AAV2IRA4</accession>
<gene>
    <name evidence="3" type="ORF">GSLYS_00021141001</name>
</gene>
<dbReference type="NCBIfam" id="TIGR00231">
    <property type="entry name" value="small_GTP"/>
    <property type="match status" value="1"/>
</dbReference>
<sequence>MAGENVPLLSRGADSDGKSGVSICCCPCLGGRSRSKTKVAPIELNMTVVGKENSGKTSLIYRFTRGCLPEQNTRTIIDTDGVDIMRRGKKIHLVIHDTSGTEEDARLRALTYANCDLIIMCFPVDSPEALHNIVADWAPEVRTLCCNTPYLLVGTKKDLRRKNNSKKCVSKKEGEAIARQIGSVGYFEYSAHDEKNAVKSAKKLFGTAIGKCLEMRRQ</sequence>